<keyword evidence="4" id="KW-1185">Reference proteome</keyword>
<gene>
    <name evidence="2" type="ORF">SI8410_01001896</name>
    <name evidence="3" type="ORF">SI8410_06009481</name>
</gene>
<dbReference type="Proteomes" id="UP000663760">
    <property type="component" value="Chromosome 6"/>
</dbReference>
<dbReference type="Proteomes" id="UP000663760">
    <property type="component" value="Chromosome 1"/>
</dbReference>
<proteinExistence type="predicted"/>
<evidence type="ECO:0000313" key="4">
    <source>
        <dbReference type="Proteomes" id="UP000663760"/>
    </source>
</evidence>
<evidence type="ECO:0000313" key="2">
    <source>
        <dbReference type="EMBL" id="CAA7389925.1"/>
    </source>
</evidence>
<dbReference type="EMBL" id="LR746264">
    <property type="protein sequence ID" value="CAA7389925.1"/>
    <property type="molecule type" value="Genomic_DNA"/>
</dbReference>
<dbReference type="AlphaFoldDB" id="A0A7I8K289"/>
<reference evidence="2" key="1">
    <citation type="submission" date="2020-02" db="EMBL/GenBank/DDBJ databases">
        <authorList>
            <person name="Scholz U."/>
            <person name="Mascher M."/>
            <person name="Fiebig A."/>
        </authorList>
    </citation>
    <scope>NUCLEOTIDE SEQUENCE</scope>
</reference>
<evidence type="ECO:0000256" key="1">
    <source>
        <dbReference type="SAM" id="MobiDB-lite"/>
    </source>
</evidence>
<organism evidence="2 4">
    <name type="scientific">Spirodela intermedia</name>
    <name type="common">Intermediate duckweed</name>
    <dbReference type="NCBI Taxonomy" id="51605"/>
    <lineage>
        <taxon>Eukaryota</taxon>
        <taxon>Viridiplantae</taxon>
        <taxon>Streptophyta</taxon>
        <taxon>Embryophyta</taxon>
        <taxon>Tracheophyta</taxon>
        <taxon>Spermatophyta</taxon>
        <taxon>Magnoliopsida</taxon>
        <taxon>Liliopsida</taxon>
        <taxon>Araceae</taxon>
        <taxon>Lemnoideae</taxon>
        <taxon>Spirodela</taxon>
    </lineage>
</organism>
<protein>
    <submittedName>
        <fullName evidence="2">Uncharacterized protein</fullName>
    </submittedName>
</protein>
<evidence type="ECO:0000313" key="3">
    <source>
        <dbReference type="EMBL" id="CAA7398816.1"/>
    </source>
</evidence>
<feature type="region of interest" description="Disordered" evidence="1">
    <location>
        <begin position="1"/>
        <end position="33"/>
    </location>
</feature>
<name>A0A7I8K289_SPIIN</name>
<sequence>MNASHPLRKTFMSSPHILKPKRRSRVLALKSGE</sequence>
<dbReference type="EMBL" id="LR746269">
    <property type="protein sequence ID" value="CAA7398816.1"/>
    <property type="molecule type" value="Genomic_DNA"/>
</dbReference>
<accession>A0A7I8K289</accession>